<dbReference type="AlphaFoldDB" id="A0A1U7XAP9"/>
<dbReference type="SUPFAM" id="SSF56672">
    <property type="entry name" value="DNA/RNA polymerases"/>
    <property type="match status" value="1"/>
</dbReference>
<dbReference type="eggNOG" id="KOG0017">
    <property type="taxonomic scope" value="Eukaryota"/>
</dbReference>
<dbReference type="Proteomes" id="UP000189701">
    <property type="component" value="Unplaced"/>
</dbReference>
<protein>
    <submittedName>
        <fullName evidence="2">Uncharacterized protein LOC104235813</fullName>
    </submittedName>
</protein>
<reference evidence="1" key="1">
    <citation type="journal article" date="2013" name="Genome Biol.">
        <title>Reference genomes and transcriptomes of Nicotiana sylvestris and Nicotiana tomentosiformis.</title>
        <authorList>
            <person name="Sierro N."/>
            <person name="Battey J.N."/>
            <person name="Ouadi S."/>
            <person name="Bovet L."/>
            <person name="Goepfert S."/>
            <person name="Bakaher N."/>
            <person name="Peitsch M.C."/>
            <person name="Ivanov N.V."/>
        </authorList>
    </citation>
    <scope>NUCLEOTIDE SEQUENCE [LARGE SCALE GENOMIC DNA]</scope>
</reference>
<dbReference type="InterPro" id="IPR043502">
    <property type="entry name" value="DNA/RNA_pol_sf"/>
</dbReference>
<dbReference type="Gene3D" id="3.30.70.270">
    <property type="match status" value="1"/>
</dbReference>
<evidence type="ECO:0000313" key="2">
    <source>
        <dbReference type="RefSeq" id="XP_009787938.1"/>
    </source>
</evidence>
<name>A0A1U7XAP9_NICSY</name>
<organism evidence="1 2">
    <name type="scientific">Nicotiana sylvestris</name>
    <name type="common">Wood tobacco</name>
    <name type="synonym">South American tobacco</name>
    <dbReference type="NCBI Taxonomy" id="4096"/>
    <lineage>
        <taxon>Eukaryota</taxon>
        <taxon>Viridiplantae</taxon>
        <taxon>Streptophyta</taxon>
        <taxon>Embryophyta</taxon>
        <taxon>Tracheophyta</taxon>
        <taxon>Spermatophyta</taxon>
        <taxon>Magnoliopsida</taxon>
        <taxon>eudicotyledons</taxon>
        <taxon>Gunneridae</taxon>
        <taxon>Pentapetalae</taxon>
        <taxon>asterids</taxon>
        <taxon>lamiids</taxon>
        <taxon>Solanales</taxon>
        <taxon>Solanaceae</taxon>
        <taxon>Nicotianoideae</taxon>
        <taxon>Nicotianeae</taxon>
        <taxon>Nicotiana</taxon>
    </lineage>
</organism>
<evidence type="ECO:0000313" key="1">
    <source>
        <dbReference type="Proteomes" id="UP000189701"/>
    </source>
</evidence>
<proteinExistence type="predicted"/>
<reference evidence="2" key="2">
    <citation type="submission" date="2025-08" db="UniProtKB">
        <authorList>
            <consortium name="RefSeq"/>
        </authorList>
    </citation>
    <scope>IDENTIFICATION</scope>
    <source>
        <tissue evidence="2">Leaf</tissue>
    </source>
</reference>
<dbReference type="InterPro" id="IPR043128">
    <property type="entry name" value="Rev_trsase/Diguanyl_cyclase"/>
</dbReference>
<dbReference type="RefSeq" id="XP_009787938.1">
    <property type="nucleotide sequence ID" value="XM_009789636.1"/>
</dbReference>
<dbReference type="PANTHER" id="PTHR48475:SF1">
    <property type="entry name" value="RNASE H TYPE-1 DOMAIN-CONTAINING PROTEIN"/>
    <property type="match status" value="1"/>
</dbReference>
<keyword evidence="1" id="KW-1185">Reference proteome</keyword>
<gene>
    <name evidence="2" type="primary">LOC104235813</name>
</gene>
<dbReference type="PANTHER" id="PTHR48475">
    <property type="entry name" value="RIBONUCLEASE H"/>
    <property type="match status" value="1"/>
</dbReference>
<dbReference type="STRING" id="4096.A0A1U7XAP9"/>
<sequence>MKLNPEKCAFGAGSGKFLGFMVSNRGVEINPDKIKSIEEITVVNNVKAIQRLTRRIMALDRFISSSSDCNHHFFSLHKKKNNFAWTPKCQRALEELKRYLSSPPLLHTSKEDEMLYLYLSVSEVARYLDKLQIILHHFNEWTLDHVPREQNDEGNTLANLGSSVEEDDIVPGAVIQWSKSVIEEGHAEINSTSLTWDWGNKYIDYLKHGKHPADPKESRTLLTKVARFLLDENGTLYKRTFDGRMAVCLGPRDTDYILRKILEGSCGNHSSTDSLIHKVIRVGYYWDIMEKIPSNFFESVISARDLHQQFSTPVNNFTRSYPHGHL</sequence>
<accession>A0A1U7XAP9</accession>